<dbReference type="Proteomes" id="UP000220629">
    <property type="component" value="Unassembled WGS sequence"/>
</dbReference>
<dbReference type="SUPFAM" id="SSF52922">
    <property type="entry name" value="TK C-terminal domain-like"/>
    <property type="match status" value="1"/>
</dbReference>
<dbReference type="InterPro" id="IPR051157">
    <property type="entry name" value="PDH/Transketolase"/>
</dbReference>
<comment type="caution">
    <text evidence="5">The sequence shown here is derived from an EMBL/GenBank/DDBJ whole genome shotgun (WGS) entry which is preliminary data.</text>
</comment>
<feature type="domain" description="Transketolase-like pyrimidine-binding" evidence="4">
    <location>
        <begin position="1"/>
        <end position="166"/>
    </location>
</feature>
<comment type="cofactor">
    <cofactor evidence="1">
        <name>thiamine diphosphate</name>
        <dbReference type="ChEBI" id="CHEBI:58937"/>
    </cofactor>
</comment>
<keyword evidence="3" id="KW-0786">Thiamine pyrophosphate</keyword>
<dbReference type="EMBL" id="PDDY01000001">
    <property type="protein sequence ID" value="PEH43485.1"/>
    <property type="molecule type" value="Genomic_DNA"/>
</dbReference>
<dbReference type="SUPFAM" id="SSF52518">
    <property type="entry name" value="Thiamin diphosphate-binding fold (THDP-binding)"/>
    <property type="match status" value="1"/>
</dbReference>
<dbReference type="Gene3D" id="3.40.50.970">
    <property type="match status" value="1"/>
</dbReference>
<sequence>MRPAAHCAQALVERARHDPRIWVVDGDLADSYGVDRFAQAHPERFLMAGIAEQTMVSTAAGMAACGLRPWVFSFAAFLCFRAYDQIRVGLAQTGVPVTLVGSHAGGCGGPNGKSHQALNDIAAIGSLPNLDIWTPGCEADTRFVVDAVLARERPAYLRYPREPLGALPGEPAECRWIGARARFALASCGLFTHVALDAARRLRELDVDAGVIHLTRLAPFPAAEFAALLRDVDGLWVVDDHTRRGGLADLLHAEGFAVCDPVFSWPADWSGDFGPTEVLLKRHGLAADDIAARLAAELRGGGRGARSGARAAREAGR</sequence>
<dbReference type="InterPro" id="IPR033248">
    <property type="entry name" value="Transketolase_C"/>
</dbReference>
<protein>
    <submittedName>
        <fullName evidence="5">Transketolase</fullName>
    </submittedName>
</protein>
<dbReference type="RefSeq" id="WP_098153091.1">
    <property type="nucleotide sequence ID" value="NZ_CADEXE010000008.1"/>
</dbReference>
<dbReference type="CDD" id="cd07033">
    <property type="entry name" value="TPP_PYR_DXS_TK_like"/>
    <property type="match status" value="1"/>
</dbReference>
<dbReference type="SMART" id="SM00861">
    <property type="entry name" value="Transket_pyr"/>
    <property type="match status" value="1"/>
</dbReference>
<proteinExistence type="inferred from homology"/>
<evidence type="ECO:0000256" key="3">
    <source>
        <dbReference type="ARBA" id="ARBA00023052"/>
    </source>
</evidence>
<dbReference type="InterPro" id="IPR005475">
    <property type="entry name" value="Transketolase-like_Pyr-bd"/>
</dbReference>
<evidence type="ECO:0000313" key="5">
    <source>
        <dbReference type="EMBL" id="PEH43485.1"/>
    </source>
</evidence>
<dbReference type="PANTHER" id="PTHR43825">
    <property type="entry name" value="PYRUVATE DEHYDROGENASE E1 COMPONENT"/>
    <property type="match status" value="1"/>
</dbReference>
<dbReference type="InterPro" id="IPR029061">
    <property type="entry name" value="THDP-binding"/>
</dbReference>
<evidence type="ECO:0000256" key="2">
    <source>
        <dbReference type="ARBA" id="ARBA00007131"/>
    </source>
</evidence>
<comment type="similarity">
    <text evidence="2">Belongs to the transketolase family.</text>
</comment>
<evidence type="ECO:0000259" key="4">
    <source>
        <dbReference type="SMART" id="SM00861"/>
    </source>
</evidence>
<dbReference type="PANTHER" id="PTHR43825:SF3">
    <property type="entry name" value="PYRUVATE DEHYDROGENASE E1 COMPONENT"/>
    <property type="match status" value="1"/>
</dbReference>
<accession>A0A2A7SJL9</accession>
<organism evidence="5 6">
    <name type="scientific">Burkholderia gladioli</name>
    <name type="common">Pseudomonas marginata</name>
    <name type="synonym">Phytomonas marginata</name>
    <dbReference type="NCBI Taxonomy" id="28095"/>
    <lineage>
        <taxon>Bacteria</taxon>
        <taxon>Pseudomonadati</taxon>
        <taxon>Pseudomonadota</taxon>
        <taxon>Betaproteobacteria</taxon>
        <taxon>Burkholderiales</taxon>
        <taxon>Burkholderiaceae</taxon>
        <taxon>Burkholderia</taxon>
    </lineage>
</organism>
<name>A0A2A7SJL9_BURGA</name>
<dbReference type="Pfam" id="PF02780">
    <property type="entry name" value="Transketolase_C"/>
    <property type="match status" value="1"/>
</dbReference>
<dbReference type="FunFam" id="3.40.50.970:FF:000129">
    <property type="entry name" value="Transketolase"/>
    <property type="match status" value="1"/>
</dbReference>
<evidence type="ECO:0000313" key="6">
    <source>
        <dbReference type="Proteomes" id="UP000220629"/>
    </source>
</evidence>
<evidence type="ECO:0000256" key="1">
    <source>
        <dbReference type="ARBA" id="ARBA00001964"/>
    </source>
</evidence>
<reference evidence="6" key="1">
    <citation type="submission" date="2017-09" db="EMBL/GenBank/DDBJ databases">
        <title>FDA dAtabase for Regulatory Grade micrObial Sequences (FDA-ARGOS): Supporting development and validation of Infectious Disease Dx tests.</title>
        <authorList>
            <person name="Minogue T."/>
            <person name="Wolcott M."/>
            <person name="Wasieloski L."/>
            <person name="Aguilar W."/>
            <person name="Moore D."/>
            <person name="Tallon L."/>
            <person name="Sadzewicz L."/>
            <person name="Ott S."/>
            <person name="Zhao X."/>
            <person name="Nagaraj S."/>
            <person name="Vavikolanu K."/>
            <person name="Aluvathingal J."/>
            <person name="Nadendla S."/>
            <person name="Sichtig H."/>
        </authorList>
    </citation>
    <scope>NUCLEOTIDE SEQUENCE [LARGE SCALE GENOMIC DNA]</scope>
    <source>
        <strain evidence="6">FDAARGOS_390</strain>
    </source>
</reference>
<gene>
    <name evidence="5" type="ORF">CRM94_15755</name>
</gene>
<dbReference type="InterPro" id="IPR009014">
    <property type="entry name" value="Transketo_C/PFOR_II"/>
</dbReference>
<dbReference type="Gene3D" id="3.40.50.920">
    <property type="match status" value="1"/>
</dbReference>
<dbReference type="AlphaFoldDB" id="A0A2A7SJL9"/>
<dbReference type="Pfam" id="PF02779">
    <property type="entry name" value="Transket_pyr"/>
    <property type="match status" value="1"/>
</dbReference>